<dbReference type="CDD" id="cd04301">
    <property type="entry name" value="NAT_SF"/>
    <property type="match status" value="1"/>
</dbReference>
<dbReference type="Proteomes" id="UP000275408">
    <property type="component" value="Unassembled WGS sequence"/>
</dbReference>
<evidence type="ECO:0000313" key="4">
    <source>
        <dbReference type="Proteomes" id="UP000275408"/>
    </source>
</evidence>
<dbReference type="Pfam" id="PF24066">
    <property type="entry name" value="Hisat_C"/>
    <property type="match status" value="1"/>
</dbReference>
<dbReference type="InterPro" id="IPR056483">
    <property type="entry name" value="Hisat_C"/>
</dbReference>
<evidence type="ECO:0000313" key="3">
    <source>
        <dbReference type="EMBL" id="RMX46074.1"/>
    </source>
</evidence>
<dbReference type="PANTHER" id="PTHR47403:SF6">
    <property type="entry name" value="N-ACETYLTRANSFERASE DOMAIN-CONTAINING PROTEIN"/>
    <property type="match status" value="1"/>
</dbReference>
<protein>
    <recommendedName>
        <fullName evidence="5">N-acetyltransferase domain-containing protein</fullName>
    </recommendedName>
</protein>
<evidence type="ECO:0000259" key="1">
    <source>
        <dbReference type="Pfam" id="PF24066"/>
    </source>
</evidence>
<dbReference type="EMBL" id="RCHS01002737">
    <property type="protein sequence ID" value="RMX46074.1"/>
    <property type="molecule type" value="Genomic_DNA"/>
</dbReference>
<evidence type="ECO:0000259" key="2">
    <source>
        <dbReference type="Pfam" id="PF26063"/>
    </source>
</evidence>
<sequence length="889" mass="99927">MEVRSILEVAFEWFCECGAFEQLRKQSKCYSADSTEKTVYRFVFKMDLMDLLDFNATLGNLAIVEPLNAINVFQEVSYIVIHTLSWIPDLLLSSQVLVVVRFSSVPPYQESISSWNLAGNGQPNLMKICGIISGITAVTQYTQSARFYCPHSDCLGSAKYCYIRVHMAGKTENVTVRSDFVCRYCGCSLLEDVTCRTLADKCIVQVISPLTVDRKLWINTGCGKFYQTIPIYVRDELIREVQIGCYCSFVLLPSCEIHSSSLELHCTPVFEANNIEKMSSSPFLNLLPSSLPNRIEMLHKDRGSSAWSFVSSLSYCFGASVTPPGTFFHLKMFLLMSLLLLHSSDCPEDTKQANSRHLHLLVIADDLLRIQRLFLYMASFAKRMLVYSPPSDLFPSCCRDPFGSGTFMINAGCISLASDGVCLIPNAAVLKKDEKDKLQCALENGCMAVKVPKNFGSYQGRQVTMPLTSSVWVCSEPSQKSSHHAVPDDDPVLNMGLSECSTLPRVFVDQFSLVFNLSGSAEQFENSDESVCEEVLRKAIDHEEDEDVMYISDEEMSQFLHHAGQKHVSLTVAAQDLIQGYYLASRRTKNSLSTVGADFPSSALQHLTSLAIAHAKLSLRSEYGEKLVGLRAIHIVDGGETFISQGLRIHPRFRGLGLSTRLIDAIHKHIRQEYPKVCRERFTTKSDNIERLSIQKKYGDTALFERDILAFYVNRETLKPHHLEAVAGTFDLKVKACSRLFLYNFILNDSVANMFPGRTIVVDWEPFEALRSNINCLFEEGDCVFSDRDANDCSTGVLPKSFAHGRRSPRVSEEDVVMAIVLYEDSIKWKYGYSGLGPVDPPSPSSDGAEFFGPKNDIRMEQIQERIRRFCSTFKDGHYSPFKVFVHEE</sequence>
<keyword evidence="4" id="KW-1185">Reference proteome</keyword>
<feature type="domain" description="Histidine N-acetyltransferase C-terminal" evidence="1">
    <location>
        <begin position="745"/>
        <end position="794"/>
    </location>
</feature>
<evidence type="ECO:0008006" key="5">
    <source>
        <dbReference type="Google" id="ProtNLM"/>
    </source>
</evidence>
<gene>
    <name evidence="3" type="ORF">pdam_00002031</name>
</gene>
<organism evidence="3 4">
    <name type="scientific">Pocillopora damicornis</name>
    <name type="common">Cauliflower coral</name>
    <name type="synonym">Millepora damicornis</name>
    <dbReference type="NCBI Taxonomy" id="46731"/>
    <lineage>
        <taxon>Eukaryota</taxon>
        <taxon>Metazoa</taxon>
        <taxon>Cnidaria</taxon>
        <taxon>Anthozoa</taxon>
        <taxon>Hexacorallia</taxon>
        <taxon>Scleractinia</taxon>
        <taxon>Astrocoeniina</taxon>
        <taxon>Pocilloporidae</taxon>
        <taxon>Pocillopora</taxon>
    </lineage>
</organism>
<proteinExistence type="predicted"/>
<reference evidence="3 4" key="1">
    <citation type="journal article" date="2018" name="Sci. Rep.">
        <title>Comparative analysis of the Pocillopora damicornis genome highlights role of immune system in coral evolution.</title>
        <authorList>
            <person name="Cunning R."/>
            <person name="Bay R.A."/>
            <person name="Gillette P."/>
            <person name="Baker A.C."/>
            <person name="Traylor-Knowles N."/>
        </authorList>
    </citation>
    <scope>NUCLEOTIDE SEQUENCE [LARGE SCALE GENOMIC DNA]</scope>
    <source>
        <strain evidence="3">RSMAS</strain>
        <tissue evidence="3">Whole animal</tissue>
    </source>
</reference>
<dbReference type="STRING" id="46731.A0A3M6TXP1"/>
<dbReference type="AlphaFoldDB" id="A0A3M6TXP1"/>
<dbReference type="Gene3D" id="3.40.50.300">
    <property type="entry name" value="P-loop containing nucleotide triphosphate hydrolases"/>
    <property type="match status" value="1"/>
</dbReference>
<dbReference type="InterPro" id="IPR058769">
    <property type="entry name" value="MCMDC2_N"/>
</dbReference>
<dbReference type="InterPro" id="IPR016181">
    <property type="entry name" value="Acyl_CoA_acyltransferase"/>
</dbReference>
<feature type="domain" description="MCMDC2 N-terminal" evidence="2">
    <location>
        <begin position="8"/>
        <end position="105"/>
    </location>
</feature>
<dbReference type="InterPro" id="IPR027417">
    <property type="entry name" value="P-loop_NTPase"/>
</dbReference>
<comment type="caution">
    <text evidence="3">The sequence shown here is derived from an EMBL/GenBank/DDBJ whole genome shotgun (WGS) entry which is preliminary data.</text>
</comment>
<dbReference type="PANTHER" id="PTHR47403">
    <property type="entry name" value="LOC100145250 PROTEIN"/>
    <property type="match status" value="1"/>
</dbReference>
<dbReference type="Pfam" id="PF26063">
    <property type="entry name" value="MCMDC2_N"/>
    <property type="match status" value="1"/>
</dbReference>
<dbReference type="SUPFAM" id="SSF55729">
    <property type="entry name" value="Acyl-CoA N-acyltransferases (Nat)"/>
    <property type="match status" value="1"/>
</dbReference>
<accession>A0A3M6TXP1</accession>
<name>A0A3M6TXP1_POCDA</name>
<dbReference type="OrthoDB" id="2015372at2759"/>